<dbReference type="Proteomes" id="UP000324222">
    <property type="component" value="Unassembled WGS sequence"/>
</dbReference>
<dbReference type="EMBL" id="VSRR010004259">
    <property type="protein sequence ID" value="MPC39104.1"/>
    <property type="molecule type" value="Genomic_DNA"/>
</dbReference>
<accession>A0A5B7F3B0</accession>
<reference evidence="1 2" key="1">
    <citation type="submission" date="2019-05" db="EMBL/GenBank/DDBJ databases">
        <title>Another draft genome of Portunus trituberculatus and its Hox gene families provides insights of decapod evolution.</title>
        <authorList>
            <person name="Jeong J.-H."/>
            <person name="Song I."/>
            <person name="Kim S."/>
            <person name="Choi T."/>
            <person name="Kim D."/>
            <person name="Ryu S."/>
            <person name="Kim W."/>
        </authorList>
    </citation>
    <scope>NUCLEOTIDE SEQUENCE [LARGE SCALE GENOMIC DNA]</scope>
    <source>
        <tissue evidence="1">Muscle</tissue>
    </source>
</reference>
<evidence type="ECO:0000313" key="2">
    <source>
        <dbReference type="Proteomes" id="UP000324222"/>
    </source>
</evidence>
<dbReference type="AlphaFoldDB" id="A0A5B7F3B0"/>
<sequence>MKNYQQNVEECRFSQDCRRIKDMHRHWYTSITIIKKKTSKLIRDSLPPFALQSATPPLQLDHGDDPFIEKTTWLQAERGLTTGNRIDLRVTSMNVN</sequence>
<gene>
    <name evidence="1" type="ORF">E2C01_032624</name>
</gene>
<organism evidence="1 2">
    <name type="scientific">Portunus trituberculatus</name>
    <name type="common">Swimming crab</name>
    <name type="synonym">Neptunus trituberculatus</name>
    <dbReference type="NCBI Taxonomy" id="210409"/>
    <lineage>
        <taxon>Eukaryota</taxon>
        <taxon>Metazoa</taxon>
        <taxon>Ecdysozoa</taxon>
        <taxon>Arthropoda</taxon>
        <taxon>Crustacea</taxon>
        <taxon>Multicrustacea</taxon>
        <taxon>Malacostraca</taxon>
        <taxon>Eumalacostraca</taxon>
        <taxon>Eucarida</taxon>
        <taxon>Decapoda</taxon>
        <taxon>Pleocyemata</taxon>
        <taxon>Brachyura</taxon>
        <taxon>Eubrachyura</taxon>
        <taxon>Portunoidea</taxon>
        <taxon>Portunidae</taxon>
        <taxon>Portuninae</taxon>
        <taxon>Portunus</taxon>
    </lineage>
</organism>
<protein>
    <submittedName>
        <fullName evidence="1">Uncharacterized protein</fullName>
    </submittedName>
</protein>
<keyword evidence="2" id="KW-1185">Reference proteome</keyword>
<comment type="caution">
    <text evidence="1">The sequence shown here is derived from an EMBL/GenBank/DDBJ whole genome shotgun (WGS) entry which is preliminary data.</text>
</comment>
<name>A0A5B7F3B0_PORTR</name>
<evidence type="ECO:0000313" key="1">
    <source>
        <dbReference type="EMBL" id="MPC39104.1"/>
    </source>
</evidence>
<proteinExistence type="predicted"/>